<feature type="domain" description="Contractile injection system tube protein N-terminal" evidence="2">
    <location>
        <begin position="14"/>
        <end position="151"/>
    </location>
</feature>
<protein>
    <recommendedName>
        <fullName evidence="2">Contractile injection system tube protein N-terminal domain-containing protein</fullName>
    </recommendedName>
</protein>
<sequence>MTVLQKARLFCTDNRDYDFQFLFNPEMLQFQESIKVKDSKSARTDQGTPKVSFEYPKARSTTLNKIMFDTYESGKSVMKEYIEKLQNSVKFQGYSSGGTVVSRPPIYQLCWGDQNYLTCFVEKLDYKLTMFLADGTPVRAEVKLTLKEVDSSFLAASARTYNKDLFGSRDTRQQPAKPLSAGQAREQAVRNAEEAHRNCLAQVDQMRQDARHRNNRWLGFLKSNPDFNPQEADRLNKEADKRSKECEALQKEAEELKKWV</sequence>
<reference evidence="3 4" key="1">
    <citation type="submission" date="2021-08" db="EMBL/GenBank/DDBJ databases">
        <title>Draft genome sequence of Spirulina subsalsa with high tolerance to salinity and hype-accumulation of phycocyanin.</title>
        <authorList>
            <person name="Pei H."/>
            <person name="Jiang L."/>
        </authorList>
    </citation>
    <scope>NUCLEOTIDE SEQUENCE [LARGE SCALE GENOMIC DNA]</scope>
    <source>
        <strain evidence="3 4">FACHB-351</strain>
    </source>
</reference>
<accession>A0ABT3L3G5</accession>
<evidence type="ECO:0000313" key="4">
    <source>
        <dbReference type="Proteomes" id="UP001526426"/>
    </source>
</evidence>
<name>A0ABT3L3G5_9CYAN</name>
<feature type="compositionally biased region" description="Basic and acidic residues" evidence="1">
    <location>
        <begin position="231"/>
        <end position="243"/>
    </location>
</feature>
<evidence type="ECO:0000256" key="1">
    <source>
        <dbReference type="SAM" id="MobiDB-lite"/>
    </source>
</evidence>
<gene>
    <name evidence="3" type="ORF">K4A83_06975</name>
</gene>
<evidence type="ECO:0000259" key="2">
    <source>
        <dbReference type="Pfam" id="PF19266"/>
    </source>
</evidence>
<feature type="region of interest" description="Disordered" evidence="1">
    <location>
        <begin position="221"/>
        <end position="243"/>
    </location>
</feature>
<comment type="caution">
    <text evidence="3">The sequence shown here is derived from an EMBL/GenBank/DDBJ whole genome shotgun (WGS) entry which is preliminary data.</text>
</comment>
<organism evidence="3 4">
    <name type="scientific">Spirulina subsalsa FACHB-351</name>
    <dbReference type="NCBI Taxonomy" id="234711"/>
    <lineage>
        <taxon>Bacteria</taxon>
        <taxon>Bacillati</taxon>
        <taxon>Cyanobacteriota</taxon>
        <taxon>Cyanophyceae</taxon>
        <taxon>Spirulinales</taxon>
        <taxon>Spirulinaceae</taxon>
        <taxon>Spirulina</taxon>
    </lineage>
</organism>
<dbReference type="Proteomes" id="UP001526426">
    <property type="component" value="Unassembled WGS sequence"/>
</dbReference>
<evidence type="ECO:0000313" key="3">
    <source>
        <dbReference type="EMBL" id="MCW6036015.1"/>
    </source>
</evidence>
<dbReference type="RefSeq" id="WP_265263747.1">
    <property type="nucleotide sequence ID" value="NZ_JAIHOM010000025.1"/>
</dbReference>
<keyword evidence="4" id="KW-1185">Reference proteome</keyword>
<dbReference type="EMBL" id="JAIHOM010000025">
    <property type="protein sequence ID" value="MCW6036015.1"/>
    <property type="molecule type" value="Genomic_DNA"/>
</dbReference>
<dbReference type="InterPro" id="IPR045361">
    <property type="entry name" value="CIS_tube_prot_N"/>
</dbReference>
<proteinExistence type="predicted"/>
<dbReference type="Pfam" id="PF19266">
    <property type="entry name" value="CIS_tube"/>
    <property type="match status" value="1"/>
</dbReference>